<organism evidence="9 10">
    <name type="scientific">Tropicimonas isoalkanivorans</name>
    <dbReference type="NCBI Taxonomy" id="441112"/>
    <lineage>
        <taxon>Bacteria</taxon>
        <taxon>Pseudomonadati</taxon>
        <taxon>Pseudomonadota</taxon>
        <taxon>Alphaproteobacteria</taxon>
        <taxon>Rhodobacterales</taxon>
        <taxon>Roseobacteraceae</taxon>
        <taxon>Tropicimonas</taxon>
    </lineage>
</organism>
<sequence length="306" mass="33828">MDRYLLQRSLAALLTIWITTIAVSMLIHLVPGDPVQIMYAQSQGTTPEELEEVRQRLGLNEPLVVQYVQYMGRVLQGNLGTTIRGEQPVLELLLERLPNTLALAGAALLIACVIGLVSGFIAAYKRGSWLDTSLMTTAILGVSMPHFWLGLILLFFFAVRLQWFPVAGNGIENLVLPAVTLGVTNAAIIARLTRSSMIDVFDQDFIRTARAKGLPKAMVLYGHALRAGLVPIVTMIGLQFTYMMGGAIVVENVFGWNGVGRMAIQAIFQRDYPLIQGFILMFACIVVTVSLLMDVIYAWLDPRIRY</sequence>
<dbReference type="InterPro" id="IPR000515">
    <property type="entry name" value="MetI-like"/>
</dbReference>
<dbReference type="Proteomes" id="UP000198728">
    <property type="component" value="Unassembled WGS sequence"/>
</dbReference>
<dbReference type="InterPro" id="IPR035906">
    <property type="entry name" value="MetI-like_sf"/>
</dbReference>
<keyword evidence="3" id="KW-1003">Cell membrane</keyword>
<feature type="domain" description="ABC transmembrane type-1" evidence="8">
    <location>
        <begin position="97"/>
        <end position="297"/>
    </location>
</feature>
<comment type="subcellular location">
    <subcellularLocation>
        <location evidence="1 7">Cell membrane</location>
        <topology evidence="1 7">Multi-pass membrane protein</topology>
    </subcellularLocation>
</comment>
<feature type="transmembrane region" description="Helical" evidence="7">
    <location>
        <begin position="12"/>
        <end position="30"/>
    </location>
</feature>
<evidence type="ECO:0000256" key="5">
    <source>
        <dbReference type="ARBA" id="ARBA00022989"/>
    </source>
</evidence>
<dbReference type="PANTHER" id="PTHR43163:SF6">
    <property type="entry name" value="DIPEPTIDE TRANSPORT SYSTEM PERMEASE PROTEIN DPPB-RELATED"/>
    <property type="match status" value="1"/>
</dbReference>
<dbReference type="RefSeq" id="WP_093360359.1">
    <property type="nucleotide sequence ID" value="NZ_FOLG01000004.1"/>
</dbReference>
<feature type="transmembrane region" description="Helical" evidence="7">
    <location>
        <begin position="101"/>
        <end position="124"/>
    </location>
</feature>
<keyword evidence="6 7" id="KW-0472">Membrane</keyword>
<dbReference type="STRING" id="441112.SAMN04488094_10422"/>
<keyword evidence="10" id="KW-1185">Reference proteome</keyword>
<evidence type="ECO:0000259" key="8">
    <source>
        <dbReference type="PROSITE" id="PS50928"/>
    </source>
</evidence>
<feature type="transmembrane region" description="Helical" evidence="7">
    <location>
        <begin position="136"/>
        <end position="159"/>
    </location>
</feature>
<dbReference type="Pfam" id="PF19300">
    <property type="entry name" value="BPD_transp_1_N"/>
    <property type="match status" value="1"/>
</dbReference>
<dbReference type="Gene3D" id="1.10.3720.10">
    <property type="entry name" value="MetI-like"/>
    <property type="match status" value="1"/>
</dbReference>
<dbReference type="InterPro" id="IPR045621">
    <property type="entry name" value="BPD_transp_1_N"/>
</dbReference>
<dbReference type="AlphaFoldDB" id="A0A1I1ICJ5"/>
<protein>
    <submittedName>
        <fullName evidence="9">Peptide/nickel transport system permease protein</fullName>
    </submittedName>
</protein>
<evidence type="ECO:0000256" key="6">
    <source>
        <dbReference type="ARBA" id="ARBA00023136"/>
    </source>
</evidence>
<keyword evidence="5 7" id="KW-1133">Transmembrane helix</keyword>
<name>A0A1I1ICJ5_9RHOB</name>
<gene>
    <name evidence="9" type="ORF">SAMN04488094_10422</name>
</gene>
<dbReference type="GO" id="GO:0055085">
    <property type="term" value="P:transmembrane transport"/>
    <property type="evidence" value="ECO:0007669"/>
    <property type="project" value="InterPro"/>
</dbReference>
<dbReference type="EMBL" id="FOLG01000004">
    <property type="protein sequence ID" value="SFC33741.1"/>
    <property type="molecule type" value="Genomic_DNA"/>
</dbReference>
<reference evidence="9 10" key="1">
    <citation type="submission" date="2016-10" db="EMBL/GenBank/DDBJ databases">
        <authorList>
            <person name="de Groot N.N."/>
        </authorList>
    </citation>
    <scope>NUCLEOTIDE SEQUENCE [LARGE SCALE GENOMIC DNA]</scope>
    <source>
        <strain evidence="9 10">DSM 19548</strain>
    </source>
</reference>
<feature type="transmembrane region" description="Helical" evidence="7">
    <location>
        <begin position="228"/>
        <end position="254"/>
    </location>
</feature>
<evidence type="ECO:0000313" key="9">
    <source>
        <dbReference type="EMBL" id="SFC33741.1"/>
    </source>
</evidence>
<evidence type="ECO:0000256" key="4">
    <source>
        <dbReference type="ARBA" id="ARBA00022692"/>
    </source>
</evidence>
<evidence type="ECO:0000313" key="10">
    <source>
        <dbReference type="Proteomes" id="UP000198728"/>
    </source>
</evidence>
<comment type="similarity">
    <text evidence="7">Belongs to the binding-protein-dependent transport system permease family.</text>
</comment>
<evidence type="ECO:0000256" key="2">
    <source>
        <dbReference type="ARBA" id="ARBA00022448"/>
    </source>
</evidence>
<dbReference type="PROSITE" id="PS50928">
    <property type="entry name" value="ABC_TM1"/>
    <property type="match status" value="1"/>
</dbReference>
<evidence type="ECO:0000256" key="1">
    <source>
        <dbReference type="ARBA" id="ARBA00004651"/>
    </source>
</evidence>
<dbReference type="PANTHER" id="PTHR43163">
    <property type="entry name" value="DIPEPTIDE TRANSPORT SYSTEM PERMEASE PROTEIN DPPB-RELATED"/>
    <property type="match status" value="1"/>
</dbReference>
<evidence type="ECO:0000256" key="3">
    <source>
        <dbReference type="ARBA" id="ARBA00022475"/>
    </source>
</evidence>
<accession>A0A1I1ICJ5</accession>
<keyword evidence="4 7" id="KW-0812">Transmembrane</keyword>
<keyword evidence="2 7" id="KW-0813">Transport</keyword>
<dbReference type="SUPFAM" id="SSF161098">
    <property type="entry name" value="MetI-like"/>
    <property type="match status" value="1"/>
</dbReference>
<feature type="transmembrane region" description="Helical" evidence="7">
    <location>
        <begin position="274"/>
        <end position="300"/>
    </location>
</feature>
<dbReference type="GO" id="GO:0005886">
    <property type="term" value="C:plasma membrane"/>
    <property type="evidence" value="ECO:0007669"/>
    <property type="project" value="UniProtKB-SubCell"/>
</dbReference>
<dbReference type="CDD" id="cd06261">
    <property type="entry name" value="TM_PBP2"/>
    <property type="match status" value="1"/>
</dbReference>
<dbReference type="OrthoDB" id="9807402at2"/>
<dbReference type="Pfam" id="PF00528">
    <property type="entry name" value="BPD_transp_1"/>
    <property type="match status" value="1"/>
</dbReference>
<proteinExistence type="inferred from homology"/>
<evidence type="ECO:0000256" key="7">
    <source>
        <dbReference type="RuleBase" id="RU363032"/>
    </source>
</evidence>
<feature type="transmembrane region" description="Helical" evidence="7">
    <location>
        <begin position="174"/>
        <end position="193"/>
    </location>
</feature>